<organism evidence="2 3">
    <name type="scientific">Agrocybe pediades</name>
    <dbReference type="NCBI Taxonomy" id="84607"/>
    <lineage>
        <taxon>Eukaryota</taxon>
        <taxon>Fungi</taxon>
        <taxon>Dikarya</taxon>
        <taxon>Basidiomycota</taxon>
        <taxon>Agaricomycotina</taxon>
        <taxon>Agaricomycetes</taxon>
        <taxon>Agaricomycetidae</taxon>
        <taxon>Agaricales</taxon>
        <taxon>Agaricineae</taxon>
        <taxon>Strophariaceae</taxon>
        <taxon>Agrocybe</taxon>
    </lineage>
</organism>
<feature type="compositionally biased region" description="Acidic residues" evidence="1">
    <location>
        <begin position="82"/>
        <end position="107"/>
    </location>
</feature>
<keyword evidence="3" id="KW-1185">Reference proteome</keyword>
<evidence type="ECO:0000313" key="3">
    <source>
        <dbReference type="Proteomes" id="UP000521872"/>
    </source>
</evidence>
<sequence>MASAATPTDLTASVAVEGQPTSSSKSLNTSSVNDENSTTLVDRKDQGTLDGSSTSAKQVAASKTSTASSEEGSHWNKNDATEVNDVEDVDEDRDDDYDDEDGEDSDPDFPKFPDNGRGRIVGPVAGQKPKPRPK</sequence>
<proteinExistence type="predicted"/>
<feature type="compositionally biased region" description="Basic and acidic residues" evidence="1">
    <location>
        <begin position="108"/>
        <end position="117"/>
    </location>
</feature>
<accession>A0A8H4QXS9</accession>
<feature type="compositionally biased region" description="Basic and acidic residues" evidence="1">
    <location>
        <begin position="71"/>
        <end position="80"/>
    </location>
</feature>
<name>A0A8H4QXS9_9AGAR</name>
<reference evidence="2 3" key="1">
    <citation type="submission" date="2019-12" db="EMBL/GenBank/DDBJ databases">
        <authorList>
            <person name="Floudas D."/>
            <person name="Bentzer J."/>
            <person name="Ahren D."/>
            <person name="Johansson T."/>
            <person name="Persson P."/>
            <person name="Tunlid A."/>
        </authorList>
    </citation>
    <scope>NUCLEOTIDE SEQUENCE [LARGE SCALE GENOMIC DNA]</scope>
    <source>
        <strain evidence="2 3">CBS 102.39</strain>
    </source>
</reference>
<dbReference type="EMBL" id="JAACJL010000017">
    <property type="protein sequence ID" value="KAF4618655.1"/>
    <property type="molecule type" value="Genomic_DNA"/>
</dbReference>
<protein>
    <submittedName>
        <fullName evidence="2">Uncharacterized protein</fullName>
    </submittedName>
</protein>
<feature type="compositionally biased region" description="Low complexity" evidence="1">
    <location>
        <begin position="52"/>
        <end position="69"/>
    </location>
</feature>
<dbReference type="AlphaFoldDB" id="A0A8H4QXS9"/>
<dbReference type="Proteomes" id="UP000521872">
    <property type="component" value="Unassembled WGS sequence"/>
</dbReference>
<feature type="compositionally biased region" description="Low complexity" evidence="1">
    <location>
        <begin position="22"/>
        <end position="31"/>
    </location>
</feature>
<evidence type="ECO:0000313" key="2">
    <source>
        <dbReference type="EMBL" id="KAF4618655.1"/>
    </source>
</evidence>
<feature type="compositionally biased region" description="Polar residues" evidence="1">
    <location>
        <begin position="1"/>
        <end position="11"/>
    </location>
</feature>
<comment type="caution">
    <text evidence="2">The sequence shown here is derived from an EMBL/GenBank/DDBJ whole genome shotgun (WGS) entry which is preliminary data.</text>
</comment>
<gene>
    <name evidence="2" type="ORF">D9613_009953</name>
</gene>
<evidence type="ECO:0000256" key="1">
    <source>
        <dbReference type="SAM" id="MobiDB-lite"/>
    </source>
</evidence>
<feature type="region of interest" description="Disordered" evidence="1">
    <location>
        <begin position="1"/>
        <end position="134"/>
    </location>
</feature>